<gene>
    <name evidence="4" type="primary">estB_1</name>
    <name evidence="4" type="ORF">NCTC13316_00378</name>
</gene>
<dbReference type="InterPro" id="IPR029058">
    <property type="entry name" value="AB_hydrolase_fold"/>
</dbReference>
<dbReference type="Pfam" id="PF02230">
    <property type="entry name" value="Abhydrolase_2"/>
    <property type="match status" value="1"/>
</dbReference>
<reference evidence="4 5" key="1">
    <citation type="submission" date="2018-06" db="EMBL/GenBank/DDBJ databases">
        <authorList>
            <consortium name="Pathogen Informatics"/>
            <person name="Doyle S."/>
        </authorList>
    </citation>
    <scope>NUCLEOTIDE SEQUENCE [LARGE SCALE GENOMIC DNA]</scope>
    <source>
        <strain evidence="4 5">NCTC13316</strain>
    </source>
</reference>
<evidence type="ECO:0000259" key="3">
    <source>
        <dbReference type="Pfam" id="PF02230"/>
    </source>
</evidence>
<name>A0A378JQA0_9GAMM</name>
<comment type="similarity">
    <text evidence="1">Belongs to the AB hydrolase superfamily. AB hydrolase 2 family.</text>
</comment>
<organism evidence="4 5">
    <name type="scientific">Legionella busanensis</name>
    <dbReference type="NCBI Taxonomy" id="190655"/>
    <lineage>
        <taxon>Bacteria</taxon>
        <taxon>Pseudomonadati</taxon>
        <taxon>Pseudomonadota</taxon>
        <taxon>Gammaproteobacteria</taxon>
        <taxon>Legionellales</taxon>
        <taxon>Legionellaceae</taxon>
        <taxon>Legionella</taxon>
    </lineage>
</organism>
<dbReference type="AlphaFoldDB" id="A0A378JQA0"/>
<dbReference type="InterPro" id="IPR003140">
    <property type="entry name" value="PLipase/COase/thioEstase"/>
</dbReference>
<sequence>MSNFNSEDIKRSQGCVIWMHGLGADGSDMAGLAAEYPIVELALEHLCLDAPIRPVTLNAGMPMRAWYDIVGLNLTDREDRAGILHSFNYIKEVIEQQISVGYEPSQIVLAGFSQGGAMALYSALHCDFPLAGVIALSAYLPLALESKPILAKNTPIFLASGLYDPIVLPDWSKHTKDWLIANEFNNITWRQYPMEHAICPTEITDIASWLSTQFKGA</sequence>
<evidence type="ECO:0000256" key="1">
    <source>
        <dbReference type="ARBA" id="ARBA00006499"/>
    </source>
</evidence>
<feature type="domain" description="Phospholipase/carboxylesterase/thioesterase" evidence="3">
    <location>
        <begin position="9"/>
        <end position="212"/>
    </location>
</feature>
<dbReference type="PANTHER" id="PTHR10655:SF17">
    <property type="entry name" value="LYSOPHOSPHOLIPASE-LIKE PROTEIN 1"/>
    <property type="match status" value="1"/>
</dbReference>
<dbReference type="Proteomes" id="UP000254794">
    <property type="component" value="Unassembled WGS sequence"/>
</dbReference>
<protein>
    <submittedName>
        <fullName evidence="4">Carboxylesterase/phospholipase</fullName>
        <ecNumber evidence="4">3.1.1.1</ecNumber>
    </submittedName>
</protein>
<keyword evidence="5" id="KW-1185">Reference proteome</keyword>
<dbReference type="InterPro" id="IPR050565">
    <property type="entry name" value="LYPA1-2/EST-like"/>
</dbReference>
<evidence type="ECO:0000313" key="4">
    <source>
        <dbReference type="EMBL" id="STX50302.1"/>
    </source>
</evidence>
<evidence type="ECO:0000256" key="2">
    <source>
        <dbReference type="ARBA" id="ARBA00022801"/>
    </source>
</evidence>
<dbReference type="OrthoDB" id="9801763at2"/>
<dbReference type="SUPFAM" id="SSF53474">
    <property type="entry name" value="alpha/beta-Hydrolases"/>
    <property type="match status" value="1"/>
</dbReference>
<accession>A0A378JQA0</accession>
<dbReference type="EC" id="3.1.1.1" evidence="4"/>
<dbReference type="Gene3D" id="3.40.50.1820">
    <property type="entry name" value="alpha/beta hydrolase"/>
    <property type="match status" value="1"/>
</dbReference>
<evidence type="ECO:0000313" key="5">
    <source>
        <dbReference type="Proteomes" id="UP000254794"/>
    </source>
</evidence>
<dbReference type="EMBL" id="UGOD01000001">
    <property type="protein sequence ID" value="STX50302.1"/>
    <property type="molecule type" value="Genomic_DNA"/>
</dbReference>
<dbReference type="PANTHER" id="PTHR10655">
    <property type="entry name" value="LYSOPHOSPHOLIPASE-RELATED"/>
    <property type="match status" value="1"/>
</dbReference>
<keyword evidence="2 4" id="KW-0378">Hydrolase</keyword>
<dbReference type="RefSeq" id="WP_115329999.1">
    <property type="nucleotide sequence ID" value="NZ_CAAAHP010000009.1"/>
</dbReference>
<dbReference type="GO" id="GO:0106435">
    <property type="term" value="F:carboxylesterase activity"/>
    <property type="evidence" value="ECO:0007669"/>
    <property type="project" value="UniProtKB-EC"/>
</dbReference>
<proteinExistence type="inferred from homology"/>